<dbReference type="EMBL" id="BMJC01000003">
    <property type="protein sequence ID" value="GGB06519.1"/>
    <property type="molecule type" value="Genomic_DNA"/>
</dbReference>
<reference evidence="1" key="2">
    <citation type="submission" date="2020-09" db="EMBL/GenBank/DDBJ databases">
        <authorList>
            <person name="Sun Q."/>
            <person name="Zhou Y."/>
        </authorList>
    </citation>
    <scope>NUCLEOTIDE SEQUENCE</scope>
    <source>
        <strain evidence="1">CGMCC 1.15448</strain>
    </source>
</reference>
<sequence>MRILYFYRRVFIISVVFLSMAVTALSQIATGDNSMNYNNSASPNGSPNFLNASASISPSLYTGGLQMSLPIYTLKGSDLQLPISIDYTANNGVRPADPNTSVGMDWTLMAGGSITRTVRGLPDESTNGYIGTNMKGTAVTNDFNSPNAQATLGFNNTNNNAGIRTLSHLVDGEPDIFVITTPYFTSQFTLDPSGNPVFRNNRGLKVIHYLYNNSANAISTGITVIDAQGTQYIFGVHVGYRTMATTKFFGFSFQYVSTWYLEKIITLNSKDVISFVYQTWPDETVYSYEPWEDYTATFPSGSGNPPTVDITGYSLNTSNTQSGSIVYNGPAFVSQIITKLGEADFTYTGNSNSNIAASNPPALTSIRIKQFDPATNANTTVLWTYNLTYTDIQTNCYGDTPPYADPLEWSDSYRRLLTTITITGGTTATSTAQTLYNLKYYQNLPFCGKAEAMKLDYWGYQNLNGLALPYDGYFTYPDSYRQPSFYSPTGTNLAVPMAAIFSLQEIDQLGGASTVFNYDQNDYFNGSSNVLVGGDRISSIVRQLPTGENLTTSYYYYDAYGHSTGRIGSDLYRHVKLFYGINCCSLETLCLSQSPYGVADDAGVMVGYSQVIETDPNGGSTTSLYYNFNDYPDNISPLYFYSTQDYSTTYSAQVAEQLSSFSYKRGMLKAQFTRKANGDPVSQDSYTYGSLENNQPAIKEIGIQDNTWWYQNGNYYWGVNIYHSNIEDWRLMQKVHVDFDQMSPTARSMMTTTTYTYAPDNRQVRSITTTDSKGQSHVQTYYYSDDTGIPYETPTEISNLATLASSAINATSLLVHRIDSRNSFTRETHTLYSPLSTGLGTNWYPTTTTIYTAGAQMQQQFLNYDVSTSQLISSNWTGGKSTSATYGYNLSYPLVKIENAVNSISTTTQSAPQTAQFNIPPGEPLNTAFTPPTTFTSNTSGDLTVALTGVPQDNNAYQLEFTITGASTGWTATSRLCNSSSPSACLGSSSIPYHNVPPDTYSMTFTLMQDPSSGPMTVTCTYQGASYVSTGYSEFFYEGFEQNGLSTAGAAHTGTRYFNNSSYTVPFTPPNSRQYIIQWWQLNGSQWVFNQQPYTANMTLTGPIDDVRVFPSDALMTTYTYSPLVGKTSETDPSGKTLTYEYDGLGRLLHVRDQDGNILKQYDYQYQVGLQQ</sequence>
<evidence type="ECO:0000313" key="1">
    <source>
        <dbReference type="EMBL" id="GGB06519.1"/>
    </source>
</evidence>
<dbReference type="InterPro" id="IPR031325">
    <property type="entry name" value="RHS_repeat"/>
</dbReference>
<dbReference type="Pfam" id="PF05593">
    <property type="entry name" value="RHS_repeat"/>
    <property type="match status" value="1"/>
</dbReference>
<dbReference type="NCBIfam" id="TIGR01643">
    <property type="entry name" value="YD_repeat_2x"/>
    <property type="match status" value="1"/>
</dbReference>
<evidence type="ECO:0008006" key="3">
    <source>
        <dbReference type="Google" id="ProtNLM"/>
    </source>
</evidence>
<comment type="caution">
    <text evidence="1">The sequence shown here is derived from an EMBL/GenBank/DDBJ whole genome shotgun (WGS) entry which is preliminary data.</text>
</comment>
<evidence type="ECO:0000313" key="2">
    <source>
        <dbReference type="Proteomes" id="UP000607559"/>
    </source>
</evidence>
<accession>A0A8J2XTX4</accession>
<keyword evidence="2" id="KW-1185">Reference proteome</keyword>
<reference evidence="1" key="1">
    <citation type="journal article" date="2014" name="Int. J. Syst. Evol. Microbiol.">
        <title>Complete genome sequence of Corynebacterium casei LMG S-19264T (=DSM 44701T), isolated from a smear-ripened cheese.</title>
        <authorList>
            <consortium name="US DOE Joint Genome Institute (JGI-PGF)"/>
            <person name="Walter F."/>
            <person name="Albersmeier A."/>
            <person name="Kalinowski J."/>
            <person name="Ruckert C."/>
        </authorList>
    </citation>
    <scope>NUCLEOTIDE SEQUENCE</scope>
    <source>
        <strain evidence="1">CGMCC 1.15448</strain>
    </source>
</reference>
<dbReference type="Proteomes" id="UP000607559">
    <property type="component" value="Unassembled WGS sequence"/>
</dbReference>
<protein>
    <recommendedName>
        <fullName evidence="3">YD repeat-containing protein</fullName>
    </recommendedName>
</protein>
<dbReference type="AlphaFoldDB" id="A0A8J2XTX4"/>
<gene>
    <name evidence="1" type="ORF">GCM10011511_32460</name>
</gene>
<organism evidence="1 2">
    <name type="scientific">Puia dinghuensis</name>
    <dbReference type="NCBI Taxonomy" id="1792502"/>
    <lineage>
        <taxon>Bacteria</taxon>
        <taxon>Pseudomonadati</taxon>
        <taxon>Bacteroidota</taxon>
        <taxon>Chitinophagia</taxon>
        <taxon>Chitinophagales</taxon>
        <taxon>Chitinophagaceae</taxon>
        <taxon>Puia</taxon>
    </lineage>
</organism>
<name>A0A8J2XTX4_9BACT</name>
<proteinExistence type="predicted"/>
<dbReference type="InterPro" id="IPR006530">
    <property type="entry name" value="YD"/>
</dbReference>
<dbReference type="RefSeq" id="WP_229688941.1">
    <property type="nucleotide sequence ID" value="NZ_BMJC01000003.1"/>
</dbReference>